<dbReference type="SUPFAM" id="SSF55608">
    <property type="entry name" value="Homing endonucleases"/>
    <property type="match status" value="1"/>
</dbReference>
<dbReference type="PANTHER" id="PTHR37307:SF1">
    <property type="entry name" value="CELL DIVISION PROTEIN WHIA-RELATED"/>
    <property type="match status" value="1"/>
</dbReference>
<dbReference type="Pfam" id="PF14527">
    <property type="entry name" value="LAGLIDADG_WhiA"/>
    <property type="match status" value="1"/>
</dbReference>
<dbReference type="GO" id="GO:0043937">
    <property type="term" value="P:regulation of sporulation"/>
    <property type="evidence" value="ECO:0007669"/>
    <property type="project" value="InterPro"/>
</dbReference>
<dbReference type="Gene3D" id="3.10.28.10">
    <property type="entry name" value="Homing endonucleases"/>
    <property type="match status" value="1"/>
</dbReference>
<dbReference type="NCBIfam" id="TIGR00647">
    <property type="entry name" value="DNA_bind_WhiA"/>
    <property type="match status" value="1"/>
</dbReference>
<keyword evidence="1 4" id="KW-0132">Cell division</keyword>
<dbReference type="Proteomes" id="UP000321606">
    <property type="component" value="Chromosome"/>
</dbReference>
<dbReference type="RefSeq" id="WP_026737540.1">
    <property type="nucleotide sequence ID" value="NZ_AP019822.1"/>
</dbReference>
<proteinExistence type="inferred from homology"/>
<dbReference type="KEGG" id="lgo:JCM16774_1088"/>
<evidence type="ECO:0000259" key="5">
    <source>
        <dbReference type="Pfam" id="PF02650"/>
    </source>
</evidence>
<dbReference type="STRING" id="714315.GCA_000516535_01080"/>
<name>A0A510JAQ1_9FUSO</name>
<dbReference type="PANTHER" id="PTHR37307">
    <property type="entry name" value="CELL DIVISION PROTEIN WHIA-RELATED"/>
    <property type="match status" value="1"/>
</dbReference>
<feature type="domain" description="WhiA LAGLIDADG-like" evidence="6">
    <location>
        <begin position="120"/>
        <end position="210"/>
    </location>
</feature>
<evidence type="ECO:0000256" key="4">
    <source>
        <dbReference type="HAMAP-Rule" id="MF_01420"/>
    </source>
</evidence>
<dbReference type="AlphaFoldDB" id="A0A510JAQ1"/>
<organism evidence="7 8">
    <name type="scientific">Pseudoleptotrichia goodfellowii</name>
    <dbReference type="NCBI Taxonomy" id="157692"/>
    <lineage>
        <taxon>Bacteria</taxon>
        <taxon>Fusobacteriati</taxon>
        <taxon>Fusobacteriota</taxon>
        <taxon>Fusobacteriia</taxon>
        <taxon>Fusobacteriales</taxon>
        <taxon>Leptotrichiaceae</taxon>
        <taxon>Pseudoleptotrichia</taxon>
    </lineage>
</organism>
<dbReference type="OrthoDB" id="401278at2"/>
<dbReference type="Pfam" id="PF02650">
    <property type="entry name" value="HTH_WhiA"/>
    <property type="match status" value="1"/>
</dbReference>
<dbReference type="GO" id="GO:0003677">
    <property type="term" value="F:DNA binding"/>
    <property type="evidence" value="ECO:0007669"/>
    <property type="project" value="UniProtKB-UniRule"/>
</dbReference>
<evidence type="ECO:0000256" key="3">
    <source>
        <dbReference type="ARBA" id="ARBA00023306"/>
    </source>
</evidence>
<feature type="domain" description="Sporulation regulator WhiA C-terminal" evidence="5">
    <location>
        <begin position="213"/>
        <end position="294"/>
    </location>
</feature>
<dbReference type="HAMAP" id="MF_01420">
    <property type="entry name" value="HTH_type_WhiA"/>
    <property type="match status" value="1"/>
</dbReference>
<dbReference type="InterPro" id="IPR027434">
    <property type="entry name" value="Homing_endonucl"/>
</dbReference>
<dbReference type="InterPro" id="IPR039518">
    <property type="entry name" value="WhiA_LAGLIDADG_dom"/>
</dbReference>
<dbReference type="InterPro" id="IPR023054">
    <property type="entry name" value="Sporulation_regulator_WhiA_C"/>
</dbReference>
<dbReference type="GO" id="GO:0051301">
    <property type="term" value="P:cell division"/>
    <property type="evidence" value="ECO:0007669"/>
    <property type="project" value="UniProtKB-UniRule"/>
</dbReference>
<accession>A0A510JAQ1</accession>
<evidence type="ECO:0000259" key="6">
    <source>
        <dbReference type="Pfam" id="PF14527"/>
    </source>
</evidence>
<reference evidence="7 8" key="1">
    <citation type="submission" date="2019-07" db="EMBL/GenBank/DDBJ databases">
        <title>Complete Genome Sequence of Leptotrichia goodfellowii Strain JCM 16774.</title>
        <authorList>
            <person name="Watanabe S."/>
            <person name="Cui L."/>
        </authorList>
    </citation>
    <scope>NUCLEOTIDE SEQUENCE [LARGE SCALE GENOMIC DNA]</scope>
    <source>
        <strain evidence="7 8">JCM16774</strain>
    </source>
</reference>
<protein>
    <recommendedName>
        <fullName evidence="4">Probable cell division protein WhiA</fullName>
    </recommendedName>
</protein>
<evidence type="ECO:0000313" key="7">
    <source>
        <dbReference type="EMBL" id="BBM36156.1"/>
    </source>
</evidence>
<gene>
    <name evidence="4" type="primary">whiA</name>
    <name evidence="7" type="ORF">JCM16774_1088</name>
</gene>
<comment type="similarity">
    <text evidence="4">Belongs to the WhiA family.</text>
</comment>
<keyword evidence="3 4" id="KW-0131">Cell cycle</keyword>
<keyword evidence="2 4" id="KW-0238">DNA-binding</keyword>
<evidence type="ECO:0000256" key="1">
    <source>
        <dbReference type="ARBA" id="ARBA00022618"/>
    </source>
</evidence>
<sequence>MSFSATLKRELFNKEIENKEEIYAELFGIFISKDIISEKGVNFSTENVSLAKRVYSNLKAITEMDIYLKYSMSNRLGAHKIYEVKIIVTKNNKKEYDKLLKKLFSHKNFSEEKTEHQLAGIIRGFFISCGYVKSPEKGYALDFFIDTEDSATFLYYLFKQMGKKVSHTDKKSKSLVYLRNSEDILDIIFLIGGVTSFFEFEEVTINKEIRNKINRNMNWEIANETKKLSTSEKQIKMIKYIDSEMGLAELSGILRETAEIRLENEEMSLQELADLLEVSKSGIRNRFRRIEEIYNSLRESNGD</sequence>
<comment type="function">
    <text evidence="4">Involved in cell division and chromosome segregation.</text>
</comment>
<dbReference type="EMBL" id="AP019822">
    <property type="protein sequence ID" value="BBM36156.1"/>
    <property type="molecule type" value="Genomic_DNA"/>
</dbReference>
<dbReference type="InterPro" id="IPR003802">
    <property type="entry name" value="Sporulation_regulator_WhiA"/>
</dbReference>
<evidence type="ECO:0000313" key="8">
    <source>
        <dbReference type="Proteomes" id="UP000321606"/>
    </source>
</evidence>
<evidence type="ECO:0000256" key="2">
    <source>
        <dbReference type="ARBA" id="ARBA00023125"/>
    </source>
</evidence>